<name>A0A7S2CKD3_9EUKA</name>
<protein>
    <submittedName>
        <fullName evidence="2">Uncharacterized protein</fullName>
    </submittedName>
</protein>
<dbReference type="AlphaFoldDB" id="A0A7S2CKD3"/>
<sequence>MVAAITALVQRLSSKAIVRFDPPVPRCAMVHCYLHAPAETLEACHTRAREASGVRLWNALRGPGHEKVVIKRGGRLEPVLNNEERSWQYFEWSVGFGNMHVKISDVERGWTAFLEELLPVLSESCQASSESIEKLDRCTSSIAGGSKAPEMLAPARAPQHKRGRE</sequence>
<evidence type="ECO:0000256" key="1">
    <source>
        <dbReference type="SAM" id="MobiDB-lite"/>
    </source>
</evidence>
<organism evidence="2">
    <name type="scientific">Haptolina brevifila</name>
    <dbReference type="NCBI Taxonomy" id="156173"/>
    <lineage>
        <taxon>Eukaryota</taxon>
        <taxon>Haptista</taxon>
        <taxon>Haptophyta</taxon>
        <taxon>Prymnesiophyceae</taxon>
        <taxon>Prymnesiales</taxon>
        <taxon>Prymnesiaceae</taxon>
        <taxon>Haptolina</taxon>
    </lineage>
</organism>
<reference evidence="2" key="1">
    <citation type="submission" date="2021-01" db="EMBL/GenBank/DDBJ databases">
        <authorList>
            <person name="Corre E."/>
            <person name="Pelletier E."/>
            <person name="Niang G."/>
            <person name="Scheremetjew M."/>
            <person name="Finn R."/>
            <person name="Kale V."/>
            <person name="Holt S."/>
            <person name="Cochrane G."/>
            <person name="Meng A."/>
            <person name="Brown T."/>
            <person name="Cohen L."/>
        </authorList>
    </citation>
    <scope>NUCLEOTIDE SEQUENCE</scope>
    <source>
        <strain evidence="2">UTEX LB 985</strain>
    </source>
</reference>
<dbReference type="Gene3D" id="3.90.1150.10">
    <property type="entry name" value="Aspartate Aminotransferase, domain 1"/>
    <property type="match status" value="1"/>
</dbReference>
<gene>
    <name evidence="2" type="ORF">CBRE1094_LOCUS9606</name>
</gene>
<dbReference type="InterPro" id="IPR015422">
    <property type="entry name" value="PyrdxlP-dep_Trfase_small"/>
</dbReference>
<dbReference type="EMBL" id="HBGU01017736">
    <property type="protein sequence ID" value="CAD9428392.1"/>
    <property type="molecule type" value="Transcribed_RNA"/>
</dbReference>
<accession>A0A7S2CKD3</accession>
<proteinExistence type="predicted"/>
<evidence type="ECO:0000313" key="2">
    <source>
        <dbReference type="EMBL" id="CAD9428392.1"/>
    </source>
</evidence>
<feature type="region of interest" description="Disordered" evidence="1">
    <location>
        <begin position="143"/>
        <end position="165"/>
    </location>
</feature>